<name>A0A835K5V6_9ROSI</name>
<organism evidence="2 3">
    <name type="scientific">Salix dunnii</name>
    <dbReference type="NCBI Taxonomy" id="1413687"/>
    <lineage>
        <taxon>Eukaryota</taxon>
        <taxon>Viridiplantae</taxon>
        <taxon>Streptophyta</taxon>
        <taxon>Embryophyta</taxon>
        <taxon>Tracheophyta</taxon>
        <taxon>Spermatophyta</taxon>
        <taxon>Magnoliopsida</taxon>
        <taxon>eudicotyledons</taxon>
        <taxon>Gunneridae</taxon>
        <taxon>Pentapetalae</taxon>
        <taxon>rosids</taxon>
        <taxon>fabids</taxon>
        <taxon>Malpighiales</taxon>
        <taxon>Salicaceae</taxon>
        <taxon>Saliceae</taxon>
        <taxon>Salix</taxon>
    </lineage>
</organism>
<comment type="caution">
    <text evidence="2">The sequence shown here is derived from an EMBL/GenBank/DDBJ whole genome shotgun (WGS) entry which is preliminary data.</text>
</comment>
<gene>
    <name evidence="2" type="ORF">SADUNF_Sadunf04G0037900</name>
</gene>
<keyword evidence="3" id="KW-1185">Reference proteome</keyword>
<sequence>MVGLVDGTNHALAKTLSDGSMNPAFSGWSKKDNNVLSWLGANAHITNNMANLTTSHPYDGDNTITVCNDSGKSSLLFSFPQITIPISLTPEIDFTNHDIPDPLPSIPSSDPQPSQPTISYLDPSTDSPPS</sequence>
<proteinExistence type="predicted"/>
<accession>A0A835K5V6</accession>
<dbReference type="AlphaFoldDB" id="A0A835K5V6"/>
<protein>
    <submittedName>
        <fullName evidence="2">Uncharacterized protein</fullName>
    </submittedName>
</protein>
<reference evidence="2 3" key="1">
    <citation type="submission" date="2020-10" db="EMBL/GenBank/DDBJ databases">
        <title>Plant Genome Project.</title>
        <authorList>
            <person name="Zhang R.-G."/>
        </authorList>
    </citation>
    <scope>NUCLEOTIDE SEQUENCE [LARGE SCALE GENOMIC DNA]</scope>
    <source>
        <strain evidence="2">FAFU-HL-1</strain>
        <tissue evidence="2">Leaf</tissue>
    </source>
</reference>
<evidence type="ECO:0000313" key="3">
    <source>
        <dbReference type="Proteomes" id="UP000657918"/>
    </source>
</evidence>
<dbReference type="OrthoDB" id="1845088at2759"/>
<feature type="compositionally biased region" description="Low complexity" evidence="1">
    <location>
        <begin position="106"/>
        <end position="119"/>
    </location>
</feature>
<evidence type="ECO:0000313" key="2">
    <source>
        <dbReference type="EMBL" id="KAF9683670.1"/>
    </source>
</evidence>
<feature type="region of interest" description="Disordered" evidence="1">
    <location>
        <begin position="93"/>
        <end position="130"/>
    </location>
</feature>
<dbReference type="EMBL" id="JADGMS010000004">
    <property type="protein sequence ID" value="KAF9683670.1"/>
    <property type="molecule type" value="Genomic_DNA"/>
</dbReference>
<evidence type="ECO:0000256" key="1">
    <source>
        <dbReference type="SAM" id="MobiDB-lite"/>
    </source>
</evidence>
<dbReference type="Proteomes" id="UP000657918">
    <property type="component" value="Chromosome 4"/>
</dbReference>